<dbReference type="EMBL" id="JANPWB010000015">
    <property type="protein sequence ID" value="KAJ1094198.1"/>
    <property type="molecule type" value="Genomic_DNA"/>
</dbReference>
<name>A0AAV7LZE9_PLEWA</name>
<reference evidence="1" key="1">
    <citation type="journal article" date="2022" name="bioRxiv">
        <title>Sequencing and chromosome-scale assembly of the giantPleurodeles waltlgenome.</title>
        <authorList>
            <person name="Brown T."/>
            <person name="Elewa A."/>
            <person name="Iarovenko S."/>
            <person name="Subramanian E."/>
            <person name="Araus A.J."/>
            <person name="Petzold A."/>
            <person name="Susuki M."/>
            <person name="Suzuki K.-i.T."/>
            <person name="Hayashi T."/>
            <person name="Toyoda A."/>
            <person name="Oliveira C."/>
            <person name="Osipova E."/>
            <person name="Leigh N.D."/>
            <person name="Simon A."/>
            <person name="Yun M.H."/>
        </authorList>
    </citation>
    <scope>NUCLEOTIDE SEQUENCE</scope>
    <source>
        <strain evidence="1">20211129_DDA</strain>
        <tissue evidence="1">Liver</tissue>
    </source>
</reference>
<organism evidence="1 2">
    <name type="scientific">Pleurodeles waltl</name>
    <name type="common">Iberian ribbed newt</name>
    <dbReference type="NCBI Taxonomy" id="8319"/>
    <lineage>
        <taxon>Eukaryota</taxon>
        <taxon>Metazoa</taxon>
        <taxon>Chordata</taxon>
        <taxon>Craniata</taxon>
        <taxon>Vertebrata</taxon>
        <taxon>Euteleostomi</taxon>
        <taxon>Amphibia</taxon>
        <taxon>Batrachia</taxon>
        <taxon>Caudata</taxon>
        <taxon>Salamandroidea</taxon>
        <taxon>Salamandridae</taxon>
        <taxon>Pleurodelinae</taxon>
        <taxon>Pleurodeles</taxon>
    </lineage>
</organism>
<sequence>MWASIVFTDPGVKLRDVSGEELFSEHPLTGTVVFEMDISIRMQLQLRTVSKLTQDTTIRERDLAKVPEVLWTKEPHDMGLSKGAEPVKMTLKCGAILPRIRQYPLSKEAEEDILPTIQALLEQ</sequence>
<dbReference type="Proteomes" id="UP001066276">
    <property type="component" value="Chromosome 11"/>
</dbReference>
<keyword evidence="2" id="KW-1185">Reference proteome</keyword>
<comment type="caution">
    <text evidence="1">The sequence shown here is derived from an EMBL/GenBank/DDBJ whole genome shotgun (WGS) entry which is preliminary data.</text>
</comment>
<dbReference type="AlphaFoldDB" id="A0AAV7LZE9"/>
<proteinExistence type="predicted"/>
<gene>
    <name evidence="1" type="ORF">NDU88_007276</name>
</gene>
<evidence type="ECO:0000313" key="2">
    <source>
        <dbReference type="Proteomes" id="UP001066276"/>
    </source>
</evidence>
<accession>A0AAV7LZE9</accession>
<protein>
    <submittedName>
        <fullName evidence="1">Uncharacterized protein</fullName>
    </submittedName>
</protein>
<evidence type="ECO:0000313" key="1">
    <source>
        <dbReference type="EMBL" id="KAJ1094198.1"/>
    </source>
</evidence>